<dbReference type="Proteomes" id="UP000230052">
    <property type="component" value="Unassembled WGS sequence"/>
</dbReference>
<dbReference type="Pfam" id="PF05175">
    <property type="entry name" value="MTS"/>
    <property type="match status" value="1"/>
</dbReference>
<reference evidence="8 9" key="1">
    <citation type="submission" date="2017-09" db="EMBL/GenBank/DDBJ databases">
        <title>Depth-based differentiation of microbial function through sediment-hosted aquifers and enrichment of novel symbionts in the deep terrestrial subsurface.</title>
        <authorList>
            <person name="Probst A.J."/>
            <person name="Ladd B."/>
            <person name="Jarett J.K."/>
            <person name="Geller-Mcgrath D.E."/>
            <person name="Sieber C.M."/>
            <person name="Emerson J.B."/>
            <person name="Anantharaman K."/>
            <person name="Thomas B.C."/>
            <person name="Malmstrom R."/>
            <person name="Stieglmeier M."/>
            <person name="Klingl A."/>
            <person name="Woyke T."/>
            <person name="Ryan C.M."/>
            <person name="Banfield J.F."/>
        </authorList>
    </citation>
    <scope>NUCLEOTIDE SEQUENCE [LARGE SCALE GENOMIC DNA]</scope>
    <source>
        <strain evidence="8">CG07_land_8_20_14_0_80_42_15</strain>
    </source>
</reference>
<dbReference type="InterPro" id="IPR040758">
    <property type="entry name" value="PrmC_N"/>
</dbReference>
<dbReference type="InterPro" id="IPR007848">
    <property type="entry name" value="Small_mtfrase_dom"/>
</dbReference>
<name>A0A2J0KW52_9BACT</name>
<organism evidence="8 9">
    <name type="scientific">Candidatus Aquitaenariimonas noxiae</name>
    <dbReference type="NCBI Taxonomy" id="1974741"/>
    <lineage>
        <taxon>Bacteria</taxon>
        <taxon>Pseudomonadati</taxon>
        <taxon>Candidatus Omnitrophota</taxon>
        <taxon>Candidatus Aquitaenariimonas</taxon>
    </lineage>
</organism>
<gene>
    <name evidence="5 8" type="primary">prmC</name>
    <name evidence="8" type="ORF">COS99_02300</name>
</gene>
<dbReference type="PANTHER" id="PTHR18895:SF74">
    <property type="entry name" value="MTRF1L RELEASE FACTOR GLUTAMINE METHYLTRANSFERASE"/>
    <property type="match status" value="1"/>
</dbReference>
<dbReference type="PANTHER" id="PTHR18895">
    <property type="entry name" value="HEMK METHYLTRANSFERASE"/>
    <property type="match status" value="1"/>
</dbReference>
<evidence type="ECO:0000256" key="2">
    <source>
        <dbReference type="ARBA" id="ARBA00022679"/>
    </source>
</evidence>
<dbReference type="Gene3D" id="3.40.50.150">
    <property type="entry name" value="Vaccinia Virus protein VP39"/>
    <property type="match status" value="1"/>
</dbReference>
<protein>
    <recommendedName>
        <fullName evidence="5">Release factor glutamine methyltransferase</fullName>
        <shortName evidence="5">RF MTase</shortName>
        <ecNumber evidence="5">2.1.1.297</ecNumber>
    </recommendedName>
    <alternativeName>
        <fullName evidence="5">N5-glutamine methyltransferase PrmC</fullName>
    </alternativeName>
    <alternativeName>
        <fullName evidence="5">Protein-(glutamine-N5) MTase PrmC</fullName>
    </alternativeName>
    <alternativeName>
        <fullName evidence="5">Protein-glutamine N-methyltransferase PrmC</fullName>
    </alternativeName>
</protein>
<dbReference type="InterPro" id="IPR002052">
    <property type="entry name" value="DNA_methylase_N6_adenine_CS"/>
</dbReference>
<evidence type="ECO:0000256" key="5">
    <source>
        <dbReference type="HAMAP-Rule" id="MF_02126"/>
    </source>
</evidence>
<evidence type="ECO:0000256" key="4">
    <source>
        <dbReference type="ARBA" id="ARBA00048391"/>
    </source>
</evidence>
<evidence type="ECO:0000313" key="9">
    <source>
        <dbReference type="Proteomes" id="UP000230052"/>
    </source>
</evidence>
<keyword evidence="2 5" id="KW-0808">Transferase</keyword>
<evidence type="ECO:0000256" key="3">
    <source>
        <dbReference type="ARBA" id="ARBA00022691"/>
    </source>
</evidence>
<sequence length="291" mass="33203">MISSELLKKNIESKLDWAADYLGLCEVSSPRLDAELIMSHVLERKKAEFFTTAFEANYSFKEDELKRFERLVHLRGTRYPLQYITGLVDFMGLDLKVKPGVFIPRPETEILVENATRRVSGNPFILDLCTGSGNIAVSLAKFLEGATVMASDISDDALKIAEDNIKLHKRNNIKLIKSDLFENIDEYRIDLIISNPPYVAEEDFESLMPELLYEPISSLYGGSDGLYFYRKIFDKASFFLAKDGYLIVEIGYNQIEQIKNILSVSNKLFVEEVVKDYNGIDRVVVIRRKNG</sequence>
<comment type="function">
    <text evidence="5">Methylates the class 1 translation termination release factors RF1/PrfA and RF2/PrfB on the glutamine residue of the universally conserved GGQ motif.</text>
</comment>
<comment type="similarity">
    <text evidence="5">Belongs to the protein N5-glutamine methyltransferase family. PrmC subfamily.</text>
</comment>
<dbReference type="CDD" id="cd02440">
    <property type="entry name" value="AdoMet_MTases"/>
    <property type="match status" value="1"/>
</dbReference>
<dbReference type="NCBIfam" id="TIGR03534">
    <property type="entry name" value="RF_mod_PrmC"/>
    <property type="match status" value="1"/>
</dbReference>
<dbReference type="HAMAP" id="MF_02126">
    <property type="entry name" value="RF_methyltr_PrmC"/>
    <property type="match status" value="1"/>
</dbReference>
<comment type="catalytic activity">
    <reaction evidence="4 5">
        <text>L-glutaminyl-[peptide chain release factor] + S-adenosyl-L-methionine = N(5)-methyl-L-glutaminyl-[peptide chain release factor] + S-adenosyl-L-homocysteine + H(+)</text>
        <dbReference type="Rhea" id="RHEA:42896"/>
        <dbReference type="Rhea" id="RHEA-COMP:10271"/>
        <dbReference type="Rhea" id="RHEA-COMP:10272"/>
        <dbReference type="ChEBI" id="CHEBI:15378"/>
        <dbReference type="ChEBI" id="CHEBI:30011"/>
        <dbReference type="ChEBI" id="CHEBI:57856"/>
        <dbReference type="ChEBI" id="CHEBI:59789"/>
        <dbReference type="ChEBI" id="CHEBI:61891"/>
        <dbReference type="EC" id="2.1.1.297"/>
    </reaction>
</comment>
<dbReference type="InterPro" id="IPR004556">
    <property type="entry name" value="HemK-like"/>
</dbReference>
<dbReference type="EC" id="2.1.1.297" evidence="5"/>
<dbReference type="InterPro" id="IPR029063">
    <property type="entry name" value="SAM-dependent_MTases_sf"/>
</dbReference>
<feature type="domain" description="Release factor glutamine methyltransferase N-terminal" evidence="7">
    <location>
        <begin position="15"/>
        <end position="86"/>
    </location>
</feature>
<dbReference type="SUPFAM" id="SSF53335">
    <property type="entry name" value="S-adenosyl-L-methionine-dependent methyltransferases"/>
    <property type="match status" value="1"/>
</dbReference>
<feature type="binding site" evidence="5">
    <location>
        <position position="152"/>
    </location>
    <ligand>
        <name>S-adenosyl-L-methionine</name>
        <dbReference type="ChEBI" id="CHEBI:59789"/>
    </ligand>
</feature>
<dbReference type="EMBL" id="PEWV01000022">
    <property type="protein sequence ID" value="PIU42039.1"/>
    <property type="molecule type" value="Genomic_DNA"/>
</dbReference>
<dbReference type="Pfam" id="PF17827">
    <property type="entry name" value="PrmC_N"/>
    <property type="match status" value="1"/>
</dbReference>
<keyword evidence="3 5" id="KW-0949">S-adenosyl-L-methionine</keyword>
<feature type="domain" description="Methyltransferase small" evidence="6">
    <location>
        <begin position="107"/>
        <end position="205"/>
    </location>
</feature>
<dbReference type="AlphaFoldDB" id="A0A2J0KW52"/>
<evidence type="ECO:0000256" key="1">
    <source>
        <dbReference type="ARBA" id="ARBA00022603"/>
    </source>
</evidence>
<evidence type="ECO:0000259" key="7">
    <source>
        <dbReference type="Pfam" id="PF17827"/>
    </source>
</evidence>
<dbReference type="GO" id="GO:0102559">
    <property type="term" value="F:peptide chain release factor N(5)-glutamine methyltransferase activity"/>
    <property type="evidence" value="ECO:0007669"/>
    <property type="project" value="UniProtKB-EC"/>
</dbReference>
<evidence type="ECO:0000313" key="8">
    <source>
        <dbReference type="EMBL" id="PIU42039.1"/>
    </source>
</evidence>
<evidence type="ECO:0000259" key="6">
    <source>
        <dbReference type="Pfam" id="PF05175"/>
    </source>
</evidence>
<dbReference type="GO" id="GO:0032259">
    <property type="term" value="P:methylation"/>
    <property type="evidence" value="ECO:0007669"/>
    <property type="project" value="UniProtKB-KW"/>
</dbReference>
<dbReference type="InterPro" id="IPR019874">
    <property type="entry name" value="RF_methyltr_PrmC"/>
</dbReference>
<dbReference type="PROSITE" id="PS00092">
    <property type="entry name" value="N6_MTASE"/>
    <property type="match status" value="1"/>
</dbReference>
<accession>A0A2J0KW52</accession>
<dbReference type="GO" id="GO:0003676">
    <property type="term" value="F:nucleic acid binding"/>
    <property type="evidence" value="ECO:0007669"/>
    <property type="project" value="InterPro"/>
</dbReference>
<feature type="binding site" evidence="5">
    <location>
        <position position="195"/>
    </location>
    <ligand>
        <name>S-adenosyl-L-methionine</name>
        <dbReference type="ChEBI" id="CHEBI:59789"/>
    </ligand>
</feature>
<dbReference type="InterPro" id="IPR050320">
    <property type="entry name" value="N5-glutamine_MTase"/>
</dbReference>
<comment type="caution">
    <text evidence="5">Lacks conserved residue(s) required for the propagation of feature annotation.</text>
</comment>
<dbReference type="NCBIfam" id="TIGR00536">
    <property type="entry name" value="hemK_fam"/>
    <property type="match status" value="1"/>
</dbReference>
<dbReference type="Gene3D" id="1.10.8.10">
    <property type="entry name" value="DNA helicase RuvA subunit, C-terminal domain"/>
    <property type="match status" value="1"/>
</dbReference>
<keyword evidence="1 5" id="KW-0489">Methyltransferase</keyword>
<feature type="binding site" evidence="5">
    <location>
        <begin position="195"/>
        <end position="198"/>
    </location>
    <ligand>
        <name>substrate</name>
    </ligand>
</feature>
<comment type="caution">
    <text evidence="8">The sequence shown here is derived from an EMBL/GenBank/DDBJ whole genome shotgun (WGS) entry which is preliminary data.</text>
</comment>
<proteinExistence type="inferred from homology"/>